<comment type="caution">
    <text evidence="1">The sequence shown here is derived from an EMBL/GenBank/DDBJ whole genome shotgun (WGS) entry which is preliminary data.</text>
</comment>
<name>A0A9P4KCZ3_9PLEO</name>
<protein>
    <submittedName>
        <fullName evidence="1">Uncharacterized protein</fullName>
    </submittedName>
</protein>
<reference evidence="2" key="1">
    <citation type="journal article" date="2020" name="Stud. Mycol.">
        <title>101 Dothideomycetes genomes: A test case for predicting lifestyles and emergence of pathogens.</title>
        <authorList>
            <person name="Haridas S."/>
            <person name="Albert R."/>
            <person name="Binder M."/>
            <person name="Bloem J."/>
            <person name="LaButti K."/>
            <person name="Salamov A."/>
            <person name="Andreopoulos B."/>
            <person name="Baker S."/>
            <person name="Barry K."/>
            <person name="Bills G."/>
            <person name="Bluhm B."/>
            <person name="Cannon C."/>
            <person name="Castanera R."/>
            <person name="Culley D."/>
            <person name="Daum C."/>
            <person name="Ezra D."/>
            <person name="Gonzalez J."/>
            <person name="Henrissat B."/>
            <person name="Kuo A."/>
            <person name="Liang C."/>
            <person name="Lipzen A."/>
            <person name="Lutzoni F."/>
            <person name="Magnuson J."/>
            <person name="Mondo S."/>
            <person name="Nolan M."/>
            <person name="Ohm R."/>
            <person name="Pangilinan J."/>
            <person name="Park H.-J."/>
            <person name="Ramirez L."/>
            <person name="Alfaro M."/>
            <person name="Sun H."/>
            <person name="Tritt A."/>
            <person name="Yoshinaga Y."/>
            <person name="Zwiers L.-H."/>
            <person name="Turgeon B."/>
            <person name="Goodwin S."/>
            <person name="Spatafora J."/>
            <person name="Crous P."/>
            <person name="Grigoriev I."/>
        </authorList>
    </citation>
    <scope>NUCLEOTIDE SEQUENCE [LARGE SCALE GENOMIC DNA]</scope>
    <source>
        <strain evidence="2">CBS 304.66</strain>
    </source>
</reference>
<accession>A0A9P4KCZ3</accession>
<dbReference type="EMBL" id="ML986599">
    <property type="protein sequence ID" value="KAF2266315.1"/>
    <property type="molecule type" value="Genomic_DNA"/>
</dbReference>
<gene>
    <name evidence="1" type="ORF">CC78DRAFT_154282</name>
</gene>
<organism evidence="1 2">
    <name type="scientific">Lojkania enalia</name>
    <dbReference type="NCBI Taxonomy" id="147567"/>
    <lineage>
        <taxon>Eukaryota</taxon>
        <taxon>Fungi</taxon>
        <taxon>Dikarya</taxon>
        <taxon>Ascomycota</taxon>
        <taxon>Pezizomycotina</taxon>
        <taxon>Dothideomycetes</taxon>
        <taxon>Pleosporomycetidae</taxon>
        <taxon>Pleosporales</taxon>
        <taxon>Pleosporales incertae sedis</taxon>
        <taxon>Lojkania</taxon>
    </lineage>
</organism>
<keyword evidence="2" id="KW-1185">Reference proteome</keyword>
<dbReference type="AlphaFoldDB" id="A0A9P4KCZ3"/>
<dbReference type="Proteomes" id="UP000800093">
    <property type="component" value="Unassembled WGS sequence"/>
</dbReference>
<evidence type="ECO:0000313" key="1">
    <source>
        <dbReference type="EMBL" id="KAF2266315.1"/>
    </source>
</evidence>
<sequence length="77" mass="8601">MKLFWQCQNRIAGPAFLLSFQLAFVQILKLGAGSKRVPRFSFPTTPSLTKRGLSCTYPPKPFQAPLFTTKIQLPSSV</sequence>
<evidence type="ECO:0000313" key="2">
    <source>
        <dbReference type="Proteomes" id="UP000800093"/>
    </source>
</evidence>
<proteinExistence type="predicted"/>